<feature type="chain" id="PRO_5006622292" evidence="2">
    <location>
        <begin position="22"/>
        <end position="2936"/>
    </location>
</feature>
<feature type="transmembrane region" description="Helical" evidence="1">
    <location>
        <begin position="2858"/>
        <end position="2882"/>
    </location>
</feature>
<evidence type="ECO:0000259" key="3">
    <source>
        <dbReference type="Pfam" id="PF13360"/>
    </source>
</evidence>
<accession>A0A0S4JGE8</accession>
<keyword evidence="2" id="KW-0732">Signal</keyword>
<protein>
    <submittedName>
        <fullName evidence="4">Membrane-associated protein, putative</fullName>
    </submittedName>
</protein>
<dbReference type="SUPFAM" id="SSF50998">
    <property type="entry name" value="Quinoprotein alcohol dehydrogenase-like"/>
    <property type="match status" value="3"/>
</dbReference>
<dbReference type="PROSITE" id="PS51257">
    <property type="entry name" value="PROKAR_LIPOPROTEIN"/>
    <property type="match status" value="1"/>
</dbReference>
<reference evidence="5" key="1">
    <citation type="submission" date="2015-09" db="EMBL/GenBank/DDBJ databases">
        <authorList>
            <consortium name="Pathogen Informatics"/>
        </authorList>
    </citation>
    <scope>NUCLEOTIDE SEQUENCE [LARGE SCALE GENOMIC DNA]</scope>
    <source>
        <strain evidence="5">Lake Konstanz</strain>
    </source>
</reference>
<name>A0A0S4JGE8_BODSA</name>
<sequence>MRYSIACCVIVFAACVVLSTASSFAPLHVWTHPVASSSVLLPNAPSVVSAGGFIVALEIRLSAQQLPIPTLSGYNVSTGVKVWQMPAMCSAGNVPVFLDNAGTVASSVALGCPDALFFIDSSNGVVLQNLSVASYGLQLITQRQPRQKGGVPVGLTPMGSSVFVVCVANASATAQQGTIVVDTSLQITAGPYFCTQNVPLLSVHTGPGEPGYLQVCATYASYAVKPYVVTYVPYSVPSTSWSYHGTAAQVITSSFASASSLNHVAVAYFDGNFRGNFSVIAFTMGSNSLGLPSWSVQLKYVDYNVYSIAFIQPFGEALLVGLPQGGGVFYLQASGAVVWSQQGIFAPLGALPQYALNDTIAVVTATAAFLLDLTSGSISGTVVFQETIALPIFSVDVFLRPYFAPFDAVGVTELGPPQIAVALSAGSSVQFFDMYGPSLQQLMTINLAATIVQPSLSVLNFNPISSPGEDGLFLCTADGFGLASLAVGWQLNDVSDIAPRGTYNLVSFVTGSVSAIDRNGNEIWNAIAPISSLSMTAFVGAFGYRWMFMVLERSMIATYDTYTGQLVRTLLIPSDCYSNASNPVPIISGISTNAKYDTAYFSAGLPCLFSVSSDLTLTSTSLPWTIFNIPIVDEPNQMQYVYADHVLYAISTANAATHQVVANFAHEITDVIPSSWVFAPVANVQYPLVFVFTSGGVCAIDVFRQPGNNEANRAWDLSQYNIRSFKFFNSSLYTLSQSGICKISPQSGNVLWCHGALQVEQANVISTLAVSPFGELIFALDGRLFVVSGVDGKAPWSPSNGFIELPQGNCTQMTYANDAFVVLALCSGTLFAIDGIASMHPVLFVVDAAPADIVVLSNPTLMIISAATGVVNVYQMPLWVQSRGRAAPLPPSTSQLLPQTFAPGWTSAPSTPSPYLPSYPSPQLVAPPAATTFDPFSNNGNLMAASIQGRGQLESFMFISPTTVSGICAVSAFNVTSNRRVWSSPFAMQSAGSPCSCATLKMYTTGNVASSATVTLFCDGIIATFQSSSGLHLWNTSTDDCGKSGMAMTDMTQFTTTTGSGVVVGISANWVCGYSTESGSPLFALRNPIGAPTQVQVLSQTTSLSVAVAGAQGLTVISISQANTSSAQIAYTYNNQNNVLHKCLGGPSIILARPGNAADDIIPGESFYGACVTSIPSHQYAVFSISSLGSTTIATASSVASPQILELVLEGSWSFLVLTGSMEIMIVHLTGNPVQSSLIDVSSIVPSPYFITIVGTFVVALHFDSDVNIVAGFNTSSIGGIALQWVSNTSISQPTSWPQPARPVPGLLLNSNTIVLAAGGIAAFSLDDGTELWASHRNNAGMPRQIATNVDTGLRSRDGTAVLGSLVTFFGTSESAGFLVANPAPALLENQPQGTSCFYATYFDLFAAPPSTGIVGTALLESTVPLVTNLAWVNSADAAGMVRIVESSTANGLIAFVFTAHVISVFRVQTGEQLATLFHSEACPSSSGFAMQLPVTIVVAGTGVVFSDGHCLYRIDVVSLQIVATFLSIASTFTTTSLIVTNDNATALLSSADGLVAAVQMQPFTLLWISNQFTSLGYGQPILLSLPYTAAEIPSKQQLIVYSTTQIASLNLVTGAMLWVTSLGSTPLASIAGTYTNDGNAIFFADGSIVKVSLAILATDRVLWNMTLPTQYPKGTSWGPVVTAPTCRLVIAAAGLFVVATDGTTSLPNIAWMFSSSPTTGAFSAGSAFTSAAFFGFSGASLPPKFIAFSGCGTVSLELDSGSVIYSYEHDVATWYNDGVFAISSGYYGEQCLVSQLQTQSAVDPGTYTPVSPPSIPDGYTFTPPLPSSTLILTPDTSSPSPLISWQYMKDPTLEVGDGSGFSALLGITPVMLVLTFNGSTWTNPKSTIEAVHQISGTLVDSLSLWTSQCNARTLVELGPSFAGALCARIGSQSDKSATQYSLALISLQTSLLKVSAVVQLPFYFDDTVASIQTNITGIGCIYTSRNSGGSIVCVSLENLGSITASFTCQDLGDSFVDTPYVVPGLQMMIVTCMGVTGSHVNAVFVNNGTVAWSSTFGSVEIRASYYSSLNSFGAVLLQSGAGSNVTFVAFDLASGPTVGKLSVMSLPPATPLSNFLVTRLSGEFIFTAVDRYSNPNIVTAFSSVSKAQVWSYQCSGTYATSTMVLATDSLDNRLVIASTSASPSQVFVEVVSLASGAVAFPKISGSIHSSGVVVSVHQLLASDFCVLLDTSVVYVNLQSSTFMSAFLQVIPGATVFLNFPGTQQPKLLDVLSQDGSVTQLVLATWYSRPLAVAQFSAVVSPYQDAFLVATIGTSTYFLNNSGDPIWGVDVHDKIGAPTFDPVLFPFEGGVIIRSAYDATYHGFAAGTGALVFAGSLPICRGQVPNTIGIASAPDFIGGQLYIVAGNPCLYSVDPSTGVANALSVSSSSLLPVLTLSPTCIVIVDTYGTIVCVNRQSSTVAWRQATGYTDSNSLPSLLISGNTILARVAGRVLCLIEDSGLIVWEQSIETGSSMVVYNNYVFIQSPTSVMSVAIDPASTTRILWRISFVSTPPTIPPVVAVDGTLLVAVGNGIVGLDSHSGNLKYTVPTRSPCASLRVASISTRGNRVQNIFVSECGYTEIRAVGSGEPIVALSRTSDSGCFQEPIQFLQDDTIAFCNANGELDVQRIPPFIATRATNITVAPTTPPLDVVLPSNYVPEGALTPAPTFANENSFPDRGCILNINAMYPDLERCLNLTLAAAFHSGNPDAVSCNSTAGTLGECASQWTSNAMCTGAIVYLNTVVVSLVASQTLNFCQEPGRCDDGQAGATAVCVVIHEIASSANNLVLPSAFIASIPGPASSLPQFTTPTTHQNAPGSLGAGAIAAIVLSVAVVLCLVIAYYVKRKKENDPLARTAQRNLLIQEEGEVGEREVVGEERELISLVGASASRKSGYSSA</sequence>
<feature type="signal peptide" evidence="2">
    <location>
        <begin position="1"/>
        <end position="21"/>
    </location>
</feature>
<dbReference type="VEuPathDB" id="TriTrypDB:BSAL_19235"/>
<dbReference type="Gene3D" id="2.130.10.10">
    <property type="entry name" value="YVTN repeat-like/Quinoprotein amine dehydrogenase"/>
    <property type="match status" value="1"/>
</dbReference>
<dbReference type="InterPro" id="IPR015943">
    <property type="entry name" value="WD40/YVTN_repeat-like_dom_sf"/>
</dbReference>
<evidence type="ECO:0000313" key="5">
    <source>
        <dbReference type="Proteomes" id="UP000051952"/>
    </source>
</evidence>
<organism evidence="4 5">
    <name type="scientific">Bodo saltans</name>
    <name type="common">Flagellated protozoan</name>
    <dbReference type="NCBI Taxonomy" id="75058"/>
    <lineage>
        <taxon>Eukaryota</taxon>
        <taxon>Discoba</taxon>
        <taxon>Euglenozoa</taxon>
        <taxon>Kinetoplastea</taxon>
        <taxon>Metakinetoplastina</taxon>
        <taxon>Eubodonida</taxon>
        <taxon>Bodonidae</taxon>
        <taxon>Bodo</taxon>
    </lineage>
</organism>
<proteinExistence type="predicted"/>
<dbReference type="InterPro" id="IPR011047">
    <property type="entry name" value="Quinoprotein_ADH-like_sf"/>
</dbReference>
<evidence type="ECO:0000256" key="1">
    <source>
        <dbReference type="SAM" id="Phobius"/>
    </source>
</evidence>
<keyword evidence="5" id="KW-1185">Reference proteome</keyword>
<evidence type="ECO:0000313" key="4">
    <source>
        <dbReference type="EMBL" id="CUG89090.1"/>
    </source>
</evidence>
<dbReference type="EMBL" id="CYKH01001703">
    <property type="protein sequence ID" value="CUG89090.1"/>
    <property type="molecule type" value="Genomic_DNA"/>
</dbReference>
<keyword evidence="1" id="KW-1133">Transmembrane helix</keyword>
<keyword evidence="1" id="KW-0472">Membrane</keyword>
<keyword evidence="1" id="KW-0812">Transmembrane</keyword>
<dbReference type="InterPro" id="IPR002372">
    <property type="entry name" value="PQQ_rpt_dom"/>
</dbReference>
<gene>
    <name evidence="4" type="ORF">BSAL_19235</name>
</gene>
<dbReference type="Pfam" id="PF13360">
    <property type="entry name" value="PQQ_2"/>
    <property type="match status" value="1"/>
</dbReference>
<feature type="domain" description="Pyrrolo-quinoline quinone repeat" evidence="3">
    <location>
        <begin position="2490"/>
        <end position="2603"/>
    </location>
</feature>
<dbReference type="PANTHER" id="PTHR34512">
    <property type="entry name" value="CELL SURFACE PROTEIN"/>
    <property type="match status" value="1"/>
</dbReference>
<dbReference type="SUPFAM" id="SSF63829">
    <property type="entry name" value="Calcium-dependent phosphotriesterase"/>
    <property type="match status" value="1"/>
</dbReference>
<dbReference type="PANTHER" id="PTHR34512:SF30">
    <property type="entry name" value="OUTER MEMBRANE PROTEIN ASSEMBLY FACTOR BAMB"/>
    <property type="match status" value="1"/>
</dbReference>
<dbReference type="Proteomes" id="UP000051952">
    <property type="component" value="Unassembled WGS sequence"/>
</dbReference>
<evidence type="ECO:0000256" key="2">
    <source>
        <dbReference type="SAM" id="SignalP"/>
    </source>
</evidence>